<feature type="domain" description="FAD-binding" evidence="5">
    <location>
        <begin position="8"/>
        <end position="363"/>
    </location>
</feature>
<dbReference type="SUPFAM" id="SSF51905">
    <property type="entry name" value="FAD/NAD(P)-binding domain"/>
    <property type="match status" value="1"/>
</dbReference>
<dbReference type="GO" id="GO:0016709">
    <property type="term" value="F:oxidoreductase activity, acting on paired donors, with incorporation or reduction of molecular oxygen, NAD(P)H as one donor, and incorporation of one atom of oxygen"/>
    <property type="evidence" value="ECO:0007669"/>
    <property type="project" value="UniProtKB-ARBA"/>
</dbReference>
<reference evidence="7" key="1">
    <citation type="journal article" date="2023" name="IMA Fungus">
        <title>Comparative genomic study of the Penicillium genus elucidates a diverse pangenome and 15 lateral gene transfer events.</title>
        <authorList>
            <person name="Petersen C."/>
            <person name="Sorensen T."/>
            <person name="Nielsen M.R."/>
            <person name="Sondergaard T.E."/>
            <person name="Sorensen J.L."/>
            <person name="Fitzpatrick D.A."/>
            <person name="Frisvad J.C."/>
            <person name="Nielsen K.L."/>
        </authorList>
    </citation>
    <scope>NUCLEOTIDE SEQUENCE</scope>
    <source>
        <strain evidence="7">IBT 17514</strain>
    </source>
</reference>
<dbReference type="Gene3D" id="3.40.30.20">
    <property type="match status" value="1"/>
</dbReference>
<keyword evidence="2" id="KW-0285">Flavoprotein</keyword>
<dbReference type="InterPro" id="IPR036188">
    <property type="entry name" value="FAD/NAD-bd_sf"/>
</dbReference>
<evidence type="ECO:0000256" key="2">
    <source>
        <dbReference type="ARBA" id="ARBA00022630"/>
    </source>
</evidence>
<dbReference type="InterPro" id="IPR012941">
    <property type="entry name" value="Phe_hydrox_C_dim_dom"/>
</dbReference>
<dbReference type="InterPro" id="IPR050641">
    <property type="entry name" value="RIFMO-like"/>
</dbReference>
<evidence type="ECO:0000259" key="5">
    <source>
        <dbReference type="Pfam" id="PF01494"/>
    </source>
</evidence>
<dbReference type="SUPFAM" id="SSF52833">
    <property type="entry name" value="Thioredoxin-like"/>
    <property type="match status" value="1"/>
</dbReference>
<dbReference type="PANTHER" id="PTHR43004">
    <property type="entry name" value="TRK SYSTEM POTASSIUM UPTAKE PROTEIN"/>
    <property type="match status" value="1"/>
</dbReference>
<feature type="domain" description="Phenol hydroxylase-like C-terminal dimerisation" evidence="6">
    <location>
        <begin position="407"/>
        <end position="611"/>
    </location>
</feature>
<keyword evidence="4" id="KW-0560">Oxidoreductase</keyword>
<dbReference type="EMBL" id="JAQJAN010000019">
    <property type="protein sequence ID" value="KAJ5709445.1"/>
    <property type="molecule type" value="Genomic_DNA"/>
</dbReference>
<evidence type="ECO:0000313" key="8">
    <source>
        <dbReference type="Proteomes" id="UP001215712"/>
    </source>
</evidence>
<reference evidence="7" key="2">
    <citation type="submission" date="2023-01" db="EMBL/GenBank/DDBJ databases">
        <authorList>
            <person name="Petersen C."/>
        </authorList>
    </citation>
    <scope>NUCLEOTIDE SEQUENCE</scope>
    <source>
        <strain evidence="7">IBT 17514</strain>
    </source>
</reference>
<dbReference type="InterPro" id="IPR038220">
    <property type="entry name" value="PHOX_C_sf"/>
</dbReference>
<keyword evidence="8" id="KW-1185">Reference proteome</keyword>
<accession>A0AAD6MRU4</accession>
<name>A0AAD6MRU4_9EURO</name>
<dbReference type="CDD" id="cd02979">
    <property type="entry name" value="PHOX_C"/>
    <property type="match status" value="1"/>
</dbReference>
<dbReference type="SUPFAM" id="SSF54373">
    <property type="entry name" value="FAD-linked reductases, C-terminal domain"/>
    <property type="match status" value="1"/>
</dbReference>
<dbReference type="PANTHER" id="PTHR43004:SF13">
    <property type="entry name" value="FAD-BINDING DOMAIN-CONTAINING PROTEIN-RELATED"/>
    <property type="match status" value="1"/>
</dbReference>
<organism evidence="7 8">
    <name type="scientific">Penicillium malachiteum</name>
    <dbReference type="NCBI Taxonomy" id="1324776"/>
    <lineage>
        <taxon>Eukaryota</taxon>
        <taxon>Fungi</taxon>
        <taxon>Dikarya</taxon>
        <taxon>Ascomycota</taxon>
        <taxon>Pezizomycotina</taxon>
        <taxon>Eurotiomycetes</taxon>
        <taxon>Eurotiomycetidae</taxon>
        <taxon>Eurotiales</taxon>
        <taxon>Aspergillaceae</taxon>
        <taxon>Penicillium</taxon>
    </lineage>
</organism>
<comment type="caution">
    <text evidence="7">The sequence shown here is derived from an EMBL/GenBank/DDBJ whole genome shotgun (WGS) entry which is preliminary data.</text>
</comment>
<dbReference type="Pfam" id="PF07976">
    <property type="entry name" value="Phe_hydrox_dim"/>
    <property type="match status" value="1"/>
</dbReference>
<gene>
    <name evidence="7" type="ORF">N7493_010779</name>
</gene>
<sequence length="613" mass="68165">MTRDTLNVDVVIVGAGPAGLMAGTWMAQTGVTAIIIDQKPHRTQSGHADGIESRTFEILDSFGVGDNVWKNANPTIDLSIWNHQKSGGIKRGDLLNNCNPGLSRFQEATLGQGQIEQNFLDFIDSFESVSVKWNTCPTNLTIFESSEYPVQLMIQTRNSGMKEHINSTIRAKYLVGCDGAHSWVRDTLGLSLEGDRMNEHWGVFDSIPLTDFPDIRKRCIIKANAGHLMIIPREKRLVRCYVQLLPEVAAALKVKLDPETLVNIVREILSPFSFEASSLEWASIYSVAQKLCPRFSKYNRVFLAGDAIHTHSPKAGQGMNVSIQDTYNLGWKLASVIKGKARPMILRTYQEERLLIAMRLLAFDKRMVEGICGKESDSSMKGLTSISDSLRNTLQEENTSSSGLTARYGPSCLVTPACESERRRLAGPLLPHSRAELAGNMAIGVRFNNAQVLLQCDSKPYNLQQVLRSTGEWRLLVFGGDISNSAQMKRVQQLGLKLVEEGSIFCKTDPNSADRVGEIEAFLIHCAPRKDVEFMKLPEVFRPFDETMGYDYWRVFADNDPYGEGRGNAHRLYGIGTEGCVVLVRPDQHVAFIGALEDLSAIELFLLNIMTGL</sequence>
<protein>
    <submittedName>
        <fullName evidence="7">Uncharacterized protein</fullName>
    </submittedName>
</protein>
<dbReference type="Proteomes" id="UP001215712">
    <property type="component" value="Unassembled WGS sequence"/>
</dbReference>
<evidence type="ECO:0000256" key="3">
    <source>
        <dbReference type="ARBA" id="ARBA00022827"/>
    </source>
</evidence>
<dbReference type="InterPro" id="IPR002938">
    <property type="entry name" value="FAD-bd"/>
</dbReference>
<dbReference type="InterPro" id="IPR036249">
    <property type="entry name" value="Thioredoxin-like_sf"/>
</dbReference>
<dbReference type="PRINTS" id="PR00420">
    <property type="entry name" value="RNGMNOXGNASE"/>
</dbReference>
<dbReference type="AlphaFoldDB" id="A0AAD6MRU4"/>
<dbReference type="GO" id="GO:0071949">
    <property type="term" value="F:FAD binding"/>
    <property type="evidence" value="ECO:0007669"/>
    <property type="project" value="InterPro"/>
</dbReference>
<evidence type="ECO:0000259" key="6">
    <source>
        <dbReference type="Pfam" id="PF07976"/>
    </source>
</evidence>
<dbReference type="Pfam" id="PF01494">
    <property type="entry name" value="FAD_binding_3"/>
    <property type="match status" value="1"/>
</dbReference>
<proteinExistence type="inferred from homology"/>
<comment type="similarity">
    <text evidence="1">Belongs to the PheA/TfdB FAD monooxygenase family.</text>
</comment>
<dbReference type="Gene3D" id="3.30.9.10">
    <property type="entry name" value="D-Amino Acid Oxidase, subunit A, domain 2"/>
    <property type="match status" value="1"/>
</dbReference>
<keyword evidence="3" id="KW-0274">FAD</keyword>
<evidence type="ECO:0000256" key="4">
    <source>
        <dbReference type="ARBA" id="ARBA00023002"/>
    </source>
</evidence>
<evidence type="ECO:0000313" key="7">
    <source>
        <dbReference type="EMBL" id="KAJ5709445.1"/>
    </source>
</evidence>
<evidence type="ECO:0000256" key="1">
    <source>
        <dbReference type="ARBA" id="ARBA00007801"/>
    </source>
</evidence>
<dbReference type="Gene3D" id="3.50.50.60">
    <property type="entry name" value="FAD/NAD(P)-binding domain"/>
    <property type="match status" value="1"/>
</dbReference>